<feature type="domain" description="Protein kinase" evidence="4">
    <location>
        <begin position="90"/>
        <end position="627"/>
    </location>
</feature>
<evidence type="ECO:0000259" key="4">
    <source>
        <dbReference type="PROSITE" id="PS50011"/>
    </source>
</evidence>
<keyword evidence="1" id="KW-0547">Nucleotide-binding</keyword>
<dbReference type="Proteomes" id="UP000009183">
    <property type="component" value="Chromosome 16"/>
</dbReference>
<name>F6HAQ8_VITVI</name>
<evidence type="ECO:0000313" key="6">
    <source>
        <dbReference type="Proteomes" id="UP000009183"/>
    </source>
</evidence>
<dbReference type="InterPro" id="IPR011009">
    <property type="entry name" value="Kinase-like_dom_sf"/>
</dbReference>
<gene>
    <name evidence="5" type="ordered locus">VIT_16s0022g02230</name>
</gene>
<sequence>MPYRQPPPFPVPSPPPSASPTTQFHPSPHHGAPPPSRLLTPVAGVLAGFSFLLCLVVFFRKLWRKRTVPADAKPPYRYSYSVLRHATSSFSAANRLGQGGFGSVYRGTLKSGKEIAVKVMDSGSLQGEREFQNELFFAGRIDSNYIVPVIGFSSDRRRQRMILVYELMSNGNLQDALLDRKCSELMDWKKRFEIAMDVAKGIEYLHSLDPPAIHGDIKPSNILLDRCFSAKIGDFGLAKSKSEDQVVVVVVDDAIKMNGREEAKKKELVSCGGGAVDDNASVVEDTESVATGFEEMSVNVEQSPESFAVDAVASSPGSETFDRVSVESVGGKRKKNMVGKDGWPRQDNGAMEVGSVKDYVREWMGMELRKESPNDHWIGASSSGANLDKLEKKKEKSWKKEKRRPAREWWKEEFCEELARKKKKKMKRQKGRDKDFGGENWWPTDEDMYVDRKKKSKRSSRGGSKGSVDWWLDGLSGELWRARRNSHDSAGGEIPKSGGISSTPSMRGTMCYVAPEYGGGGDVSEKCDVYSFGVLLLVVIAGRRPLQVTASPMAEFQRANLISWARNLARAGKLINLVDQSIQSLDREQALLCIMVALICLQKSPARRPSMKEVVGMLSGDSEPPKLPFEFSPSPPSRFPFKSQKKVRLLGILLINLDHSSTSSRGLFKEASTINSTDPDDPVPVQI</sequence>
<evidence type="ECO:0000256" key="3">
    <source>
        <dbReference type="SAM" id="Phobius"/>
    </source>
</evidence>
<reference evidence="6" key="1">
    <citation type="journal article" date="2007" name="Nature">
        <title>The grapevine genome sequence suggests ancestral hexaploidization in major angiosperm phyla.</title>
        <authorList>
            <consortium name="The French-Italian Public Consortium for Grapevine Genome Characterization."/>
            <person name="Jaillon O."/>
            <person name="Aury J.-M."/>
            <person name="Noel B."/>
            <person name="Policriti A."/>
            <person name="Clepet C."/>
            <person name="Casagrande A."/>
            <person name="Choisne N."/>
            <person name="Aubourg S."/>
            <person name="Vitulo N."/>
            <person name="Jubin C."/>
            <person name="Vezzi A."/>
            <person name="Legeai F."/>
            <person name="Hugueney P."/>
            <person name="Dasilva C."/>
            <person name="Horner D."/>
            <person name="Mica E."/>
            <person name="Jublot D."/>
            <person name="Poulain J."/>
            <person name="Bruyere C."/>
            <person name="Billault A."/>
            <person name="Segurens B."/>
            <person name="Gouyvenoux M."/>
            <person name="Ugarte E."/>
            <person name="Cattonaro F."/>
            <person name="Anthouard V."/>
            <person name="Vico V."/>
            <person name="Del Fabbro C."/>
            <person name="Alaux M."/>
            <person name="Di Gaspero G."/>
            <person name="Dumas V."/>
            <person name="Felice N."/>
            <person name="Paillard S."/>
            <person name="Juman I."/>
            <person name="Moroldo M."/>
            <person name="Scalabrin S."/>
            <person name="Canaguier A."/>
            <person name="Le Clainche I."/>
            <person name="Malacrida G."/>
            <person name="Durand E."/>
            <person name="Pesole G."/>
            <person name="Laucou V."/>
            <person name="Chatelet P."/>
            <person name="Merdinoglu D."/>
            <person name="Delledonne M."/>
            <person name="Pezzotti M."/>
            <person name="Lecharny A."/>
            <person name="Scarpelli C."/>
            <person name="Artiguenave F."/>
            <person name="Pe M.E."/>
            <person name="Valle G."/>
            <person name="Morgante M."/>
            <person name="Caboche M."/>
            <person name="Adam-Blondon A.-F."/>
            <person name="Weissenbach J."/>
            <person name="Quetier F."/>
            <person name="Wincker P."/>
        </authorList>
    </citation>
    <scope>NUCLEOTIDE SEQUENCE [LARGE SCALE GENOMIC DNA]</scope>
    <source>
        <strain evidence="6">cv. Pinot noir / PN40024</strain>
    </source>
</reference>
<dbReference type="Gene3D" id="3.30.200.20">
    <property type="entry name" value="Phosphorylase Kinase, domain 1"/>
    <property type="match status" value="1"/>
</dbReference>
<feature type="transmembrane region" description="Helical" evidence="3">
    <location>
        <begin position="38"/>
        <end position="59"/>
    </location>
</feature>
<dbReference type="InterPro" id="IPR044576">
    <property type="entry name" value="At4g25390-like"/>
</dbReference>
<keyword evidence="3" id="KW-0812">Transmembrane</keyword>
<dbReference type="SUPFAM" id="SSF56112">
    <property type="entry name" value="Protein kinase-like (PK-like)"/>
    <property type="match status" value="1"/>
</dbReference>
<dbReference type="InterPro" id="IPR000719">
    <property type="entry name" value="Prot_kinase_dom"/>
</dbReference>
<feature type="region of interest" description="Disordered" evidence="2">
    <location>
        <begin position="1"/>
        <end position="35"/>
    </location>
</feature>
<feature type="binding site" evidence="1">
    <location>
        <position position="118"/>
    </location>
    <ligand>
        <name>ATP</name>
        <dbReference type="ChEBI" id="CHEBI:30616"/>
    </ligand>
</feature>
<dbReference type="PROSITE" id="PS00107">
    <property type="entry name" value="PROTEIN_KINASE_ATP"/>
    <property type="match status" value="1"/>
</dbReference>
<dbReference type="ExpressionAtlas" id="F6HAQ8">
    <property type="expression patterns" value="baseline and differential"/>
</dbReference>
<dbReference type="EMBL" id="FN595506">
    <property type="protein sequence ID" value="CCB49240.1"/>
    <property type="molecule type" value="Genomic_DNA"/>
</dbReference>
<dbReference type="Gene3D" id="1.10.510.10">
    <property type="entry name" value="Transferase(Phosphotransferase) domain 1"/>
    <property type="match status" value="2"/>
</dbReference>
<keyword evidence="1" id="KW-0067">ATP-binding</keyword>
<dbReference type="PANTHER" id="PTHR46821:SF7">
    <property type="entry name" value="PROTEIN KINASE SUPERFAMILY PROTEIN"/>
    <property type="match status" value="1"/>
</dbReference>
<dbReference type="InParanoid" id="F6HAQ8"/>
<dbReference type="Pfam" id="PF07714">
    <property type="entry name" value="PK_Tyr_Ser-Thr"/>
    <property type="match status" value="1"/>
</dbReference>
<keyword evidence="6" id="KW-1185">Reference proteome</keyword>
<dbReference type="InterPro" id="IPR001245">
    <property type="entry name" value="Ser-Thr/Tyr_kinase_cat_dom"/>
</dbReference>
<dbReference type="InterPro" id="IPR017441">
    <property type="entry name" value="Protein_kinase_ATP_BS"/>
</dbReference>
<dbReference type="SMART" id="SM00220">
    <property type="entry name" value="S_TKc"/>
    <property type="match status" value="1"/>
</dbReference>
<keyword evidence="3" id="KW-0472">Membrane</keyword>
<protein>
    <recommendedName>
        <fullName evidence="4">Protein kinase domain-containing protein</fullName>
    </recommendedName>
</protein>
<proteinExistence type="predicted"/>
<dbReference type="PROSITE" id="PS50011">
    <property type="entry name" value="PROTEIN_KINASE_DOM"/>
    <property type="match status" value="1"/>
</dbReference>
<keyword evidence="3" id="KW-1133">Transmembrane helix</keyword>
<dbReference type="eggNOG" id="KOG1187">
    <property type="taxonomic scope" value="Eukaryota"/>
</dbReference>
<dbReference type="AlphaFoldDB" id="F6HAQ8"/>
<dbReference type="FunCoup" id="F6HAQ8">
    <property type="interactions" value="1344"/>
</dbReference>
<dbReference type="GO" id="GO:0005524">
    <property type="term" value="F:ATP binding"/>
    <property type="evidence" value="ECO:0007669"/>
    <property type="project" value="UniProtKB-UniRule"/>
</dbReference>
<dbReference type="GO" id="GO:0004672">
    <property type="term" value="F:protein kinase activity"/>
    <property type="evidence" value="ECO:0007669"/>
    <property type="project" value="InterPro"/>
</dbReference>
<dbReference type="STRING" id="29760.F6HAQ8"/>
<accession>F6HAQ8</accession>
<feature type="region of interest" description="Disordered" evidence="2">
    <location>
        <begin position="326"/>
        <end position="349"/>
    </location>
</feature>
<evidence type="ECO:0000313" key="5">
    <source>
        <dbReference type="EMBL" id="CCB49240.1"/>
    </source>
</evidence>
<evidence type="ECO:0000256" key="2">
    <source>
        <dbReference type="SAM" id="MobiDB-lite"/>
    </source>
</evidence>
<feature type="compositionally biased region" description="Pro residues" evidence="2">
    <location>
        <begin position="1"/>
        <end position="18"/>
    </location>
</feature>
<dbReference type="PaxDb" id="29760-VIT_16s0022g02230.t01"/>
<dbReference type="PANTHER" id="PTHR46821">
    <property type="entry name" value="OS07G0586332 PROTEIN"/>
    <property type="match status" value="1"/>
</dbReference>
<dbReference type="OrthoDB" id="626167at2759"/>
<dbReference type="HOGENOM" id="CLU_011728_0_0_1"/>
<organism evidence="5 6">
    <name type="scientific">Vitis vinifera</name>
    <name type="common">Grape</name>
    <dbReference type="NCBI Taxonomy" id="29760"/>
    <lineage>
        <taxon>Eukaryota</taxon>
        <taxon>Viridiplantae</taxon>
        <taxon>Streptophyta</taxon>
        <taxon>Embryophyta</taxon>
        <taxon>Tracheophyta</taxon>
        <taxon>Spermatophyta</taxon>
        <taxon>Magnoliopsida</taxon>
        <taxon>eudicotyledons</taxon>
        <taxon>Gunneridae</taxon>
        <taxon>Pentapetalae</taxon>
        <taxon>rosids</taxon>
        <taxon>Vitales</taxon>
        <taxon>Vitaceae</taxon>
        <taxon>Viteae</taxon>
        <taxon>Vitis</taxon>
    </lineage>
</organism>
<evidence type="ECO:0000256" key="1">
    <source>
        <dbReference type="PROSITE-ProRule" id="PRU10141"/>
    </source>
</evidence>